<dbReference type="STRING" id="405436.SAMN05444365_11337"/>
<feature type="compositionally biased region" description="Low complexity" evidence="8">
    <location>
        <begin position="321"/>
        <end position="332"/>
    </location>
</feature>
<name>A0A1H3SPX7_9ACTN</name>
<dbReference type="EMBL" id="FNPH01000013">
    <property type="protein sequence ID" value="SDZ39984.1"/>
    <property type="molecule type" value="Genomic_DNA"/>
</dbReference>
<gene>
    <name evidence="10" type="ORF">SAMN05444365_11337</name>
</gene>
<evidence type="ECO:0000256" key="3">
    <source>
        <dbReference type="ARBA" id="ARBA00022553"/>
    </source>
</evidence>
<keyword evidence="3" id="KW-0597">Phosphoprotein</keyword>
<accession>A0A1H3SPX7</accession>
<dbReference type="Proteomes" id="UP000242415">
    <property type="component" value="Unassembled WGS sequence"/>
</dbReference>
<dbReference type="InterPro" id="IPR036890">
    <property type="entry name" value="HATPase_C_sf"/>
</dbReference>
<feature type="region of interest" description="Disordered" evidence="8">
    <location>
        <begin position="292"/>
        <end position="350"/>
    </location>
</feature>
<evidence type="ECO:0000256" key="2">
    <source>
        <dbReference type="ARBA" id="ARBA00012438"/>
    </source>
</evidence>
<feature type="compositionally biased region" description="Polar residues" evidence="8">
    <location>
        <begin position="423"/>
        <end position="432"/>
    </location>
</feature>
<evidence type="ECO:0000256" key="5">
    <source>
        <dbReference type="ARBA" id="ARBA00022692"/>
    </source>
</evidence>
<evidence type="ECO:0000256" key="4">
    <source>
        <dbReference type="ARBA" id="ARBA00022679"/>
    </source>
</evidence>
<dbReference type="PANTHER" id="PTHR45436">
    <property type="entry name" value="SENSOR HISTIDINE KINASE YKOH"/>
    <property type="match status" value="1"/>
</dbReference>
<keyword evidence="4" id="KW-0808">Transferase</keyword>
<sequence>MSGTSGWRRSLARWLDPTVDVLPEPAPPAPASPQPAPDPWPAISEQFALRIMAAAYQMGGQLEAAEADERDPDRLEKLYRIDHANTRVRRQAENLQVLTGRKVEDAGAQVTALLDVVRASSSAIEYYQRVQLGRIAELAVVAFAADDVIRVITELLDNATRFSPPTARVIVSAHLTERGSILLRIEDTGVGIRPDQLRELNTMLAADSPAPLRAEPALQLGLAVVQRLALAHRMRVQLTSREPGGTTATVLIPEWLLCEIPQVPTAGRPAPPAMPVSGPPPAQRPPFVVYQGGAEPAVPAPRHAERRSGGAHAAGAPVARPTGAATHAAPSPHSAPPVAPHSAPATANGVPVVGSDTAALPAVAPRATATGLPVRVPASLRGDDPAPPAPTPSFGEPSGDRERWADETADFAAGISDALRTATDPSSEGNPR</sequence>
<reference evidence="11" key="1">
    <citation type="submission" date="2016-10" db="EMBL/GenBank/DDBJ databases">
        <authorList>
            <person name="Varghese N."/>
            <person name="Submissions S."/>
        </authorList>
    </citation>
    <scope>NUCLEOTIDE SEQUENCE [LARGE SCALE GENOMIC DNA]</scope>
    <source>
        <strain evidence="11">DSM 45245</strain>
    </source>
</reference>
<evidence type="ECO:0000256" key="1">
    <source>
        <dbReference type="ARBA" id="ARBA00000085"/>
    </source>
</evidence>
<keyword evidence="6 10" id="KW-0418">Kinase</keyword>
<evidence type="ECO:0000313" key="11">
    <source>
        <dbReference type="Proteomes" id="UP000242415"/>
    </source>
</evidence>
<dbReference type="InterPro" id="IPR050428">
    <property type="entry name" value="TCS_sensor_his_kinase"/>
</dbReference>
<feature type="region of interest" description="Disordered" evidence="8">
    <location>
        <begin position="18"/>
        <end position="40"/>
    </location>
</feature>
<dbReference type="InterPro" id="IPR005467">
    <property type="entry name" value="His_kinase_dom"/>
</dbReference>
<keyword evidence="7" id="KW-1133">Transmembrane helix</keyword>
<feature type="region of interest" description="Disordered" evidence="8">
    <location>
        <begin position="376"/>
        <end position="432"/>
    </location>
</feature>
<feature type="domain" description="Histidine kinase" evidence="9">
    <location>
        <begin position="148"/>
        <end position="256"/>
    </location>
</feature>
<dbReference type="OrthoDB" id="4349881at2"/>
<dbReference type="SUPFAM" id="SSF55874">
    <property type="entry name" value="ATPase domain of HSP90 chaperone/DNA topoisomerase II/histidine kinase"/>
    <property type="match status" value="1"/>
</dbReference>
<dbReference type="AlphaFoldDB" id="A0A1H3SPX7"/>
<evidence type="ECO:0000313" key="10">
    <source>
        <dbReference type="EMBL" id="SDZ39984.1"/>
    </source>
</evidence>
<dbReference type="InterPro" id="IPR003594">
    <property type="entry name" value="HATPase_dom"/>
</dbReference>
<dbReference type="PROSITE" id="PS50109">
    <property type="entry name" value="HIS_KIN"/>
    <property type="match status" value="1"/>
</dbReference>
<keyword evidence="5" id="KW-0812">Transmembrane</keyword>
<evidence type="ECO:0000256" key="6">
    <source>
        <dbReference type="ARBA" id="ARBA00022777"/>
    </source>
</evidence>
<dbReference type="Gene3D" id="3.30.565.10">
    <property type="entry name" value="Histidine kinase-like ATPase, C-terminal domain"/>
    <property type="match status" value="1"/>
</dbReference>
<dbReference type="SMART" id="SM00387">
    <property type="entry name" value="HATPase_c"/>
    <property type="match status" value="1"/>
</dbReference>
<comment type="catalytic activity">
    <reaction evidence="1">
        <text>ATP + protein L-histidine = ADP + protein N-phospho-L-histidine.</text>
        <dbReference type="EC" id="2.7.13.3"/>
    </reaction>
</comment>
<feature type="compositionally biased region" description="Pro residues" evidence="8">
    <location>
        <begin position="24"/>
        <end position="40"/>
    </location>
</feature>
<proteinExistence type="predicted"/>
<dbReference type="Pfam" id="PF02518">
    <property type="entry name" value="HATPase_c"/>
    <property type="match status" value="1"/>
</dbReference>
<evidence type="ECO:0000256" key="7">
    <source>
        <dbReference type="ARBA" id="ARBA00022989"/>
    </source>
</evidence>
<protein>
    <recommendedName>
        <fullName evidence="2">histidine kinase</fullName>
        <ecNumber evidence="2">2.7.13.3</ecNumber>
    </recommendedName>
</protein>
<organism evidence="10 11">
    <name type="scientific">Micromonospora pattaloongensis</name>
    <dbReference type="NCBI Taxonomy" id="405436"/>
    <lineage>
        <taxon>Bacteria</taxon>
        <taxon>Bacillati</taxon>
        <taxon>Actinomycetota</taxon>
        <taxon>Actinomycetes</taxon>
        <taxon>Micromonosporales</taxon>
        <taxon>Micromonosporaceae</taxon>
        <taxon>Micromonospora</taxon>
    </lineage>
</organism>
<keyword evidence="7" id="KW-0472">Membrane</keyword>
<dbReference type="EC" id="2.7.13.3" evidence="2"/>
<evidence type="ECO:0000259" key="9">
    <source>
        <dbReference type="PROSITE" id="PS50109"/>
    </source>
</evidence>
<dbReference type="PANTHER" id="PTHR45436:SF5">
    <property type="entry name" value="SENSOR HISTIDINE KINASE TRCS"/>
    <property type="match status" value="1"/>
</dbReference>
<evidence type="ECO:0000256" key="8">
    <source>
        <dbReference type="SAM" id="MobiDB-lite"/>
    </source>
</evidence>
<dbReference type="RefSeq" id="WP_091561849.1">
    <property type="nucleotide sequence ID" value="NZ_FNPH01000013.1"/>
</dbReference>
<dbReference type="GO" id="GO:0004673">
    <property type="term" value="F:protein histidine kinase activity"/>
    <property type="evidence" value="ECO:0007669"/>
    <property type="project" value="UniProtKB-EC"/>
</dbReference>
<dbReference type="GO" id="GO:0005886">
    <property type="term" value="C:plasma membrane"/>
    <property type="evidence" value="ECO:0007669"/>
    <property type="project" value="TreeGrafter"/>
</dbReference>
<dbReference type="GO" id="GO:0000160">
    <property type="term" value="P:phosphorelay signal transduction system"/>
    <property type="evidence" value="ECO:0007669"/>
    <property type="project" value="TreeGrafter"/>
</dbReference>
<keyword evidence="11" id="KW-1185">Reference proteome</keyword>